<comment type="similarity">
    <text evidence="2">Belongs to the autoinducer-2 exporter (AI-2E) (TC 2.A.86) family.</text>
</comment>
<keyword evidence="3" id="KW-0813">Transport</keyword>
<evidence type="ECO:0000256" key="2">
    <source>
        <dbReference type="ARBA" id="ARBA00009773"/>
    </source>
</evidence>
<evidence type="ECO:0000313" key="9">
    <source>
        <dbReference type="EMBL" id="GAA5227640.1"/>
    </source>
</evidence>
<evidence type="ECO:0000256" key="3">
    <source>
        <dbReference type="ARBA" id="ARBA00022448"/>
    </source>
</evidence>
<evidence type="ECO:0000256" key="8">
    <source>
        <dbReference type="SAM" id="Phobius"/>
    </source>
</evidence>
<feature type="transmembrane region" description="Helical" evidence="8">
    <location>
        <begin position="280"/>
        <end position="297"/>
    </location>
</feature>
<dbReference type="PANTHER" id="PTHR21716">
    <property type="entry name" value="TRANSMEMBRANE PROTEIN"/>
    <property type="match status" value="1"/>
</dbReference>
<feature type="transmembrane region" description="Helical" evidence="8">
    <location>
        <begin position="29"/>
        <end position="45"/>
    </location>
</feature>
<name>A0ABP9TN97_9MICC</name>
<proteinExistence type="inferred from homology"/>
<feature type="transmembrane region" description="Helical" evidence="8">
    <location>
        <begin position="215"/>
        <end position="241"/>
    </location>
</feature>
<protein>
    <submittedName>
        <fullName evidence="9">AI-2E family transporter</fullName>
    </submittedName>
</protein>
<feature type="transmembrane region" description="Helical" evidence="8">
    <location>
        <begin position="80"/>
        <end position="101"/>
    </location>
</feature>
<evidence type="ECO:0000313" key="10">
    <source>
        <dbReference type="Proteomes" id="UP001501257"/>
    </source>
</evidence>
<feature type="transmembrane region" description="Helical" evidence="8">
    <location>
        <begin position="172"/>
        <end position="194"/>
    </location>
</feature>
<dbReference type="EMBL" id="BAABLK010000032">
    <property type="protein sequence ID" value="GAA5227640.1"/>
    <property type="molecule type" value="Genomic_DNA"/>
</dbReference>
<dbReference type="PANTHER" id="PTHR21716:SF53">
    <property type="entry name" value="PERMEASE PERM-RELATED"/>
    <property type="match status" value="1"/>
</dbReference>
<evidence type="ECO:0000256" key="7">
    <source>
        <dbReference type="ARBA" id="ARBA00023136"/>
    </source>
</evidence>
<evidence type="ECO:0000256" key="1">
    <source>
        <dbReference type="ARBA" id="ARBA00004651"/>
    </source>
</evidence>
<feature type="transmembrane region" description="Helical" evidence="8">
    <location>
        <begin position="247"/>
        <end position="273"/>
    </location>
</feature>
<comment type="subcellular location">
    <subcellularLocation>
        <location evidence="1">Cell membrane</location>
        <topology evidence="1">Multi-pass membrane protein</topology>
    </subcellularLocation>
</comment>
<reference evidence="10" key="1">
    <citation type="journal article" date="2019" name="Int. J. Syst. Evol. Microbiol.">
        <title>The Global Catalogue of Microorganisms (GCM) 10K type strain sequencing project: providing services to taxonomists for standard genome sequencing and annotation.</title>
        <authorList>
            <consortium name="The Broad Institute Genomics Platform"/>
            <consortium name="The Broad Institute Genome Sequencing Center for Infectious Disease"/>
            <person name="Wu L."/>
            <person name="Ma J."/>
        </authorList>
    </citation>
    <scope>NUCLEOTIDE SEQUENCE [LARGE SCALE GENOMIC DNA]</scope>
    <source>
        <strain evidence="10">JCM 18952</strain>
    </source>
</reference>
<accession>A0ABP9TN97</accession>
<dbReference type="RefSeq" id="WP_210100480.1">
    <property type="nucleotide sequence ID" value="NZ_BAABLK010000032.1"/>
</dbReference>
<evidence type="ECO:0000256" key="5">
    <source>
        <dbReference type="ARBA" id="ARBA00022692"/>
    </source>
</evidence>
<dbReference type="Pfam" id="PF01594">
    <property type="entry name" value="AI-2E_transport"/>
    <property type="match status" value="1"/>
</dbReference>
<comment type="caution">
    <text evidence="9">The sequence shown here is derived from an EMBL/GenBank/DDBJ whole genome shotgun (WGS) entry which is preliminary data.</text>
</comment>
<feature type="transmembrane region" description="Helical" evidence="8">
    <location>
        <begin position="317"/>
        <end position="348"/>
    </location>
</feature>
<evidence type="ECO:0000256" key="6">
    <source>
        <dbReference type="ARBA" id="ARBA00022989"/>
    </source>
</evidence>
<dbReference type="Proteomes" id="UP001501257">
    <property type="component" value="Unassembled WGS sequence"/>
</dbReference>
<evidence type="ECO:0000256" key="4">
    <source>
        <dbReference type="ARBA" id="ARBA00022475"/>
    </source>
</evidence>
<keyword evidence="6 8" id="KW-1133">Transmembrane helix</keyword>
<keyword evidence="10" id="KW-1185">Reference proteome</keyword>
<keyword evidence="4" id="KW-1003">Cell membrane</keyword>
<gene>
    <name evidence="9" type="ORF">GCM10025778_21730</name>
</gene>
<dbReference type="InterPro" id="IPR002549">
    <property type="entry name" value="AI-2E-like"/>
</dbReference>
<keyword evidence="7 8" id="KW-0472">Membrane</keyword>
<sequence>MPVSRNQPPAIGRTGADGVIARTGERARHVLFIVILAGLTVYGMLQVSIVVIPILLALILAAAISPFVRWLRHHHWPPALATATAFILLIAVFGAMVSAIVSATRAQWDSLVFEAVQRIDKLYLELKDSPLPVDDSTLNEVRTWAQDLLYTRAAGTTAIQGLITVSEVVTGFVLMAVILFFFLKDGGLIWAFFIQRLQGPRRAKTRLMGIHATEVLGGYVRGTAIIAVVDAAVIGATLLFLRVPLALPLAVLIFVGAFIPIVGATVTGVLAALVALVSNGLVDALIVGAAIVVVSQLEGNFLQPVVMGRTLSIHPLVILLALTVGTVLGGILGAILAVPLTAVGWAIIQVWVPASPPAPGEAE</sequence>
<organism evidence="9 10">
    <name type="scientific">Paeniglutamicibacter antarcticus</name>
    <dbReference type="NCBI Taxonomy" id="494023"/>
    <lineage>
        <taxon>Bacteria</taxon>
        <taxon>Bacillati</taxon>
        <taxon>Actinomycetota</taxon>
        <taxon>Actinomycetes</taxon>
        <taxon>Micrococcales</taxon>
        <taxon>Micrococcaceae</taxon>
        <taxon>Paeniglutamicibacter</taxon>
    </lineage>
</organism>
<keyword evidence="5 8" id="KW-0812">Transmembrane</keyword>